<dbReference type="Proteomes" id="UP001500936">
    <property type="component" value="Unassembled WGS sequence"/>
</dbReference>
<keyword evidence="2" id="KW-1185">Reference proteome</keyword>
<proteinExistence type="predicted"/>
<reference evidence="2" key="1">
    <citation type="journal article" date="2019" name="Int. J. Syst. Evol. Microbiol.">
        <title>The Global Catalogue of Microorganisms (GCM) 10K type strain sequencing project: providing services to taxonomists for standard genome sequencing and annotation.</title>
        <authorList>
            <consortium name="The Broad Institute Genomics Platform"/>
            <consortium name="The Broad Institute Genome Sequencing Center for Infectious Disease"/>
            <person name="Wu L."/>
            <person name="Ma J."/>
        </authorList>
    </citation>
    <scope>NUCLEOTIDE SEQUENCE [LARGE SCALE GENOMIC DNA]</scope>
    <source>
        <strain evidence="2">JCM 17925</strain>
    </source>
</reference>
<gene>
    <name evidence="1" type="ORF">GCM10023187_50170</name>
</gene>
<dbReference type="EMBL" id="BAABHB010000015">
    <property type="protein sequence ID" value="GAA4417601.1"/>
    <property type="molecule type" value="Genomic_DNA"/>
</dbReference>
<comment type="caution">
    <text evidence="1">The sequence shown here is derived from an EMBL/GenBank/DDBJ whole genome shotgun (WGS) entry which is preliminary data.</text>
</comment>
<accession>A0ABP8KVM7</accession>
<sequence length="46" mass="5258">MYVHLNGKLKVTLKPASAETLYVSRTRDFKATPSDLQTMTLKETSW</sequence>
<protein>
    <submittedName>
        <fullName evidence="1">Uncharacterized protein</fullName>
    </submittedName>
</protein>
<evidence type="ECO:0000313" key="1">
    <source>
        <dbReference type="EMBL" id="GAA4417601.1"/>
    </source>
</evidence>
<organism evidence="1 2">
    <name type="scientific">Nibrella viscosa</name>
    <dbReference type="NCBI Taxonomy" id="1084524"/>
    <lineage>
        <taxon>Bacteria</taxon>
        <taxon>Pseudomonadati</taxon>
        <taxon>Bacteroidota</taxon>
        <taxon>Cytophagia</taxon>
        <taxon>Cytophagales</taxon>
        <taxon>Spirosomataceae</taxon>
        <taxon>Nibrella</taxon>
    </lineage>
</organism>
<dbReference type="RefSeq" id="WP_345270802.1">
    <property type="nucleotide sequence ID" value="NZ_BAABHB010000015.1"/>
</dbReference>
<name>A0ABP8KVM7_9BACT</name>
<evidence type="ECO:0000313" key="2">
    <source>
        <dbReference type="Proteomes" id="UP001500936"/>
    </source>
</evidence>